<organism evidence="2 3">
    <name type="scientific">Sulfurihydrogenibium yellowstonense SS-5</name>
    <dbReference type="NCBI Taxonomy" id="432331"/>
    <lineage>
        <taxon>Bacteria</taxon>
        <taxon>Pseudomonadati</taxon>
        <taxon>Aquificota</taxon>
        <taxon>Aquificia</taxon>
        <taxon>Aquificales</taxon>
        <taxon>Hydrogenothermaceae</taxon>
        <taxon>Sulfurihydrogenibium</taxon>
    </lineage>
</organism>
<reference evidence="2 3" key="1">
    <citation type="submission" date="2009-04" db="EMBL/GenBank/DDBJ databases">
        <authorList>
            <person name="Reysenbach A.-L."/>
            <person name="Heidelberg J.F."/>
            <person name="Nelson W.C."/>
        </authorList>
    </citation>
    <scope>NUCLEOTIDE SEQUENCE [LARGE SCALE GENOMIC DNA]</scope>
    <source>
        <strain evidence="2 3">SS-5</strain>
    </source>
</reference>
<keyword evidence="1" id="KW-0812">Transmembrane</keyword>
<sequence>MLYNFIVGFSFLLIATFSYWYSSKLAVYKNTSFFLSFLVVLISYTIAGSFKLLFEKYLSHYSLILMFVLLIFVQTYLGKILFKEDFKKSAIASILSIVVTIIIGLPILVLAGVALTYLNIKRG</sequence>
<accession>C4FK44</accession>
<keyword evidence="3" id="KW-1185">Reference proteome</keyword>
<comment type="caution">
    <text evidence="2">The sequence shown here is derived from an EMBL/GenBank/DDBJ whole genome shotgun (WGS) entry which is preliminary data.</text>
</comment>
<dbReference type="RefSeq" id="WP_007546910.1">
    <property type="nucleotide sequence ID" value="NZ_ABZS01000080.1"/>
</dbReference>
<proteinExistence type="predicted"/>
<feature type="transmembrane region" description="Helical" evidence="1">
    <location>
        <begin position="6"/>
        <end position="22"/>
    </location>
</feature>
<evidence type="ECO:0000313" key="3">
    <source>
        <dbReference type="Proteomes" id="UP000005540"/>
    </source>
</evidence>
<gene>
    <name evidence="2" type="ORF">SULYE_0944</name>
</gene>
<feature type="transmembrane region" description="Helical" evidence="1">
    <location>
        <begin position="34"/>
        <end position="54"/>
    </location>
</feature>
<feature type="transmembrane region" description="Helical" evidence="1">
    <location>
        <begin position="94"/>
        <end position="118"/>
    </location>
</feature>
<evidence type="ECO:0000313" key="2">
    <source>
        <dbReference type="EMBL" id="EEP60551.1"/>
    </source>
</evidence>
<dbReference type="EMBL" id="ABZS01000080">
    <property type="protein sequence ID" value="EEP60551.1"/>
    <property type="molecule type" value="Genomic_DNA"/>
</dbReference>
<evidence type="ECO:0000256" key="1">
    <source>
        <dbReference type="SAM" id="Phobius"/>
    </source>
</evidence>
<name>C4FK44_9AQUI</name>
<protein>
    <submittedName>
        <fullName evidence="2">Putative ComP</fullName>
    </submittedName>
</protein>
<feature type="transmembrane region" description="Helical" evidence="1">
    <location>
        <begin position="60"/>
        <end position="82"/>
    </location>
</feature>
<dbReference type="OrthoDB" id="14766at2"/>
<keyword evidence="1" id="KW-1133">Transmembrane helix</keyword>
<dbReference type="Proteomes" id="UP000005540">
    <property type="component" value="Unassembled WGS sequence"/>
</dbReference>
<dbReference type="AlphaFoldDB" id="C4FK44"/>
<keyword evidence="1" id="KW-0472">Membrane</keyword>